<dbReference type="PANTHER" id="PTHR24314:SF26">
    <property type="match status" value="1"/>
</dbReference>
<dbReference type="PRINTS" id="PR00081">
    <property type="entry name" value="GDHRDH"/>
</dbReference>
<dbReference type="SUPFAM" id="SSF51735">
    <property type="entry name" value="NAD(P)-binding Rossmann-fold domains"/>
    <property type="match status" value="1"/>
</dbReference>
<organism evidence="1 2">
    <name type="scientific">Chlorobaculum thiosulfatiphilum</name>
    <name type="common">Chlorobium limicola f.sp. thiosulfatophilum</name>
    <dbReference type="NCBI Taxonomy" id="115852"/>
    <lineage>
        <taxon>Bacteria</taxon>
        <taxon>Pseudomonadati</taxon>
        <taxon>Chlorobiota</taxon>
        <taxon>Chlorobiia</taxon>
        <taxon>Chlorobiales</taxon>
        <taxon>Chlorobiaceae</taxon>
        <taxon>Chlorobaculum</taxon>
    </lineage>
</organism>
<dbReference type="EMBL" id="VDCH01000006">
    <property type="protein sequence ID" value="TNJ39347.1"/>
    <property type="molecule type" value="Genomic_DNA"/>
</dbReference>
<dbReference type="OrthoDB" id="822355at2"/>
<dbReference type="InterPro" id="IPR036291">
    <property type="entry name" value="NAD(P)-bd_dom_sf"/>
</dbReference>
<dbReference type="GO" id="GO:0015996">
    <property type="term" value="P:chlorophyll catabolic process"/>
    <property type="evidence" value="ECO:0007669"/>
    <property type="project" value="TreeGrafter"/>
</dbReference>
<dbReference type="CDD" id="cd05233">
    <property type="entry name" value="SDR_c"/>
    <property type="match status" value="1"/>
</dbReference>
<evidence type="ECO:0000313" key="1">
    <source>
        <dbReference type="EMBL" id="TNJ39347.1"/>
    </source>
</evidence>
<proteinExistence type="predicted"/>
<keyword evidence="2" id="KW-1185">Reference proteome</keyword>
<reference evidence="1 2" key="1">
    <citation type="submission" date="2019-05" db="EMBL/GenBank/DDBJ databases">
        <title>Draft Whole-Genome sequence of the green sulfur bacterium Chlorobaculum thiosulfatiphilum DSM 249.</title>
        <authorList>
            <person name="Meyer T.E."/>
            <person name="Kyndt J.A."/>
        </authorList>
    </citation>
    <scope>NUCLEOTIDE SEQUENCE [LARGE SCALE GENOMIC DNA]</scope>
    <source>
        <strain evidence="1 2">DSM 249</strain>
    </source>
</reference>
<dbReference type="InterPro" id="IPR052625">
    <property type="entry name" value="Chl_b_Red"/>
</dbReference>
<name>A0A5C4S863_CHLTI</name>
<dbReference type="GO" id="GO:0010304">
    <property type="term" value="P:PSII associated light-harvesting complex II catabolic process"/>
    <property type="evidence" value="ECO:0007669"/>
    <property type="project" value="TreeGrafter"/>
</dbReference>
<sequence length="286" mass="30510">MKSRSASLGVVITGGTAGLGLAMAREFLRAGDRVVICSRHESNLASSLQTLASDAPGEEAHGIACDVSDSRQAAAFAAFAAAKLGVIDRWINNAGTAGRMRRPLWQLDLDDIDETCRTNLSGSMMLCAEALRVMLRQPAGEGGPRYHLFNMGFTAAGLRSSPTSVPHRASKRAVAIMSELLRQELDAAGKRSVGVHELSPGLVLTDLLLRDATPAQKRFFNAMAETPETVAAKLVPAIRAASGQGGTLRYQPLLLMLARLAASLFGYRNERFFTSDGEWRLGGGVL</sequence>
<dbReference type="RefSeq" id="WP_139456476.1">
    <property type="nucleotide sequence ID" value="NZ_VDCH01000006.1"/>
</dbReference>
<dbReference type="Pfam" id="PF00106">
    <property type="entry name" value="adh_short"/>
    <property type="match status" value="1"/>
</dbReference>
<dbReference type="GO" id="GO:0034256">
    <property type="term" value="F:chlorophyll(ide) b reductase activity"/>
    <property type="evidence" value="ECO:0007669"/>
    <property type="project" value="TreeGrafter"/>
</dbReference>
<comment type="caution">
    <text evidence="1">The sequence shown here is derived from an EMBL/GenBank/DDBJ whole genome shotgun (WGS) entry which is preliminary data.</text>
</comment>
<evidence type="ECO:0000313" key="2">
    <source>
        <dbReference type="Proteomes" id="UP000308271"/>
    </source>
</evidence>
<gene>
    <name evidence="1" type="ORF">FGF66_04360</name>
</gene>
<accession>A0A5C4S863</accession>
<dbReference type="Gene3D" id="3.40.50.720">
    <property type="entry name" value="NAD(P)-binding Rossmann-like Domain"/>
    <property type="match status" value="1"/>
</dbReference>
<protein>
    <submittedName>
        <fullName evidence="1">SDR family oxidoreductase</fullName>
    </submittedName>
</protein>
<dbReference type="AlphaFoldDB" id="A0A5C4S863"/>
<dbReference type="InterPro" id="IPR002347">
    <property type="entry name" value="SDR_fam"/>
</dbReference>
<dbReference type="Proteomes" id="UP000308271">
    <property type="component" value="Unassembled WGS sequence"/>
</dbReference>
<dbReference type="PANTHER" id="PTHR24314">
    <property type="entry name" value="NON-SPECIFIC LIPID TRANSFER PROTEIN-RELATED"/>
    <property type="match status" value="1"/>
</dbReference>